<comment type="function">
    <text evidence="5">Toxic component of a toxin-antitoxin (TA) system. An RNase.</text>
</comment>
<feature type="binding site" evidence="5">
    <location>
        <position position="6"/>
    </location>
    <ligand>
        <name>Mg(2+)</name>
        <dbReference type="ChEBI" id="CHEBI:18420"/>
    </ligand>
</feature>
<evidence type="ECO:0000256" key="5">
    <source>
        <dbReference type="HAMAP-Rule" id="MF_00265"/>
    </source>
</evidence>
<name>A0A2G4F079_9CYAN</name>
<evidence type="ECO:0000256" key="1">
    <source>
        <dbReference type="ARBA" id="ARBA00022649"/>
    </source>
</evidence>
<proteinExistence type="inferred from homology"/>
<keyword evidence="3 5" id="KW-0479">Metal-binding</keyword>
<dbReference type="HAMAP" id="MF_00265">
    <property type="entry name" value="VapC_Nob1"/>
    <property type="match status" value="1"/>
</dbReference>
<reference evidence="7" key="1">
    <citation type="submission" date="2017-10" db="EMBL/GenBank/DDBJ databases">
        <title>Draft genome sequence of the planktic cyanobacteria Tychonema bourrellyi isolated from alpine lentic freshwater.</title>
        <authorList>
            <person name="Tett A."/>
            <person name="Armanini F."/>
            <person name="Asnicar F."/>
            <person name="Boscaini A."/>
            <person name="Pasolli E."/>
            <person name="Zolfo M."/>
            <person name="Donati C."/>
            <person name="Salmaso N."/>
            <person name="Segata N."/>
        </authorList>
    </citation>
    <scope>NUCLEOTIDE SEQUENCE</scope>
    <source>
        <strain evidence="7">FEM_GT703</strain>
    </source>
</reference>
<organism evidence="7 8">
    <name type="scientific">Tychonema bourrellyi FEM_GT703</name>
    <dbReference type="NCBI Taxonomy" id="2040638"/>
    <lineage>
        <taxon>Bacteria</taxon>
        <taxon>Bacillati</taxon>
        <taxon>Cyanobacteriota</taxon>
        <taxon>Cyanophyceae</taxon>
        <taxon>Oscillatoriophycideae</taxon>
        <taxon>Oscillatoriales</taxon>
        <taxon>Microcoleaceae</taxon>
        <taxon>Tychonema</taxon>
    </lineage>
</organism>
<protein>
    <recommendedName>
        <fullName evidence="5">Ribonuclease VapC</fullName>
        <shortName evidence="5">RNase VapC</shortName>
        <ecNumber evidence="5">3.1.-.-</ecNumber>
    </recommendedName>
    <alternativeName>
        <fullName evidence="5">Toxin VapC</fullName>
    </alternativeName>
</protein>
<keyword evidence="8" id="KW-1185">Reference proteome</keyword>
<dbReference type="InterPro" id="IPR022907">
    <property type="entry name" value="VapC_family"/>
</dbReference>
<evidence type="ECO:0000256" key="3">
    <source>
        <dbReference type="ARBA" id="ARBA00022723"/>
    </source>
</evidence>
<keyword evidence="1 5" id="KW-1277">Toxin-antitoxin system</keyword>
<dbReference type="InterPro" id="IPR029060">
    <property type="entry name" value="PIN-like_dom_sf"/>
</dbReference>
<dbReference type="Pfam" id="PF01850">
    <property type="entry name" value="PIN"/>
    <property type="match status" value="1"/>
</dbReference>
<evidence type="ECO:0000256" key="4">
    <source>
        <dbReference type="ARBA" id="ARBA00022801"/>
    </source>
</evidence>
<feature type="binding site" evidence="5">
    <location>
        <position position="106"/>
    </location>
    <ligand>
        <name>Mg(2+)</name>
        <dbReference type="ChEBI" id="CHEBI:18420"/>
    </ligand>
</feature>
<gene>
    <name evidence="5" type="primary">vapC</name>
    <name evidence="7" type="ORF">CP500_012280</name>
</gene>
<feature type="domain" description="PIN" evidence="6">
    <location>
        <begin position="3"/>
        <end position="132"/>
    </location>
</feature>
<evidence type="ECO:0000256" key="2">
    <source>
        <dbReference type="ARBA" id="ARBA00022722"/>
    </source>
</evidence>
<comment type="caution">
    <text evidence="7">The sequence shown here is derived from an EMBL/GenBank/DDBJ whole genome shotgun (WGS) entry which is preliminary data.</text>
</comment>
<dbReference type="GO" id="GO:0090729">
    <property type="term" value="F:toxin activity"/>
    <property type="evidence" value="ECO:0007669"/>
    <property type="project" value="UniProtKB-KW"/>
</dbReference>
<accession>A0A2G4F079</accession>
<dbReference type="RefSeq" id="WP_096828036.1">
    <property type="nucleotide sequence ID" value="NZ_NXIB02000063.1"/>
</dbReference>
<sequence length="144" mass="15833">MNVLFDTSVLVAGLIEDHPSHSQSLSWLERVRSQEIAAFVSTHTIAELYSVLTRIPRQPRINPGLAQRLIVENLSDFNQVVLTAEDYQATVSRMVSLNLPGGGIYDGLIAQAALKAGVDVLLTLNPNDFTRLGDDVRRLVQVPL</sequence>
<comment type="cofactor">
    <cofactor evidence="5">
        <name>Mg(2+)</name>
        <dbReference type="ChEBI" id="CHEBI:18420"/>
    </cofactor>
</comment>
<keyword evidence="4 5" id="KW-0378">Hydrolase</keyword>
<comment type="similarity">
    <text evidence="5">Belongs to the PINc/VapC protein family.</text>
</comment>
<dbReference type="GO" id="GO:0000287">
    <property type="term" value="F:magnesium ion binding"/>
    <property type="evidence" value="ECO:0007669"/>
    <property type="project" value="UniProtKB-UniRule"/>
</dbReference>
<keyword evidence="2 5" id="KW-0540">Nuclease</keyword>
<evidence type="ECO:0000259" key="6">
    <source>
        <dbReference type="Pfam" id="PF01850"/>
    </source>
</evidence>
<dbReference type="OrthoDB" id="485455at2"/>
<keyword evidence="5" id="KW-0460">Magnesium</keyword>
<evidence type="ECO:0000313" key="8">
    <source>
        <dbReference type="Proteomes" id="UP000226442"/>
    </source>
</evidence>
<evidence type="ECO:0000313" key="7">
    <source>
        <dbReference type="EMBL" id="PHX55153.1"/>
    </source>
</evidence>
<dbReference type="Proteomes" id="UP000226442">
    <property type="component" value="Unassembled WGS sequence"/>
</dbReference>
<dbReference type="EMBL" id="NXIB02000063">
    <property type="protein sequence ID" value="PHX55153.1"/>
    <property type="molecule type" value="Genomic_DNA"/>
</dbReference>
<dbReference type="AlphaFoldDB" id="A0A2G4F079"/>
<dbReference type="Gene3D" id="3.40.50.1010">
    <property type="entry name" value="5'-nuclease"/>
    <property type="match status" value="1"/>
</dbReference>
<dbReference type="InterPro" id="IPR002716">
    <property type="entry name" value="PIN_dom"/>
</dbReference>
<dbReference type="EC" id="3.1.-.-" evidence="5"/>
<dbReference type="SUPFAM" id="SSF88723">
    <property type="entry name" value="PIN domain-like"/>
    <property type="match status" value="1"/>
</dbReference>
<dbReference type="GO" id="GO:0016787">
    <property type="term" value="F:hydrolase activity"/>
    <property type="evidence" value="ECO:0007669"/>
    <property type="project" value="UniProtKB-KW"/>
</dbReference>
<keyword evidence="5" id="KW-0800">Toxin</keyword>
<dbReference type="GO" id="GO:0004540">
    <property type="term" value="F:RNA nuclease activity"/>
    <property type="evidence" value="ECO:0007669"/>
    <property type="project" value="InterPro"/>
</dbReference>